<evidence type="ECO:0000259" key="2">
    <source>
        <dbReference type="Pfam" id="PF08327"/>
    </source>
</evidence>
<reference evidence="3 4" key="1">
    <citation type="journal article" date="2011" name="Stand. Genomic Sci.">
        <title>Complete genome sequence of Haliscomenobacter hydrossis type strain (O).</title>
        <authorList>
            <consortium name="US DOE Joint Genome Institute (JGI-PGF)"/>
            <person name="Daligault H."/>
            <person name="Lapidus A."/>
            <person name="Zeytun A."/>
            <person name="Nolan M."/>
            <person name="Lucas S."/>
            <person name="Del Rio T.G."/>
            <person name="Tice H."/>
            <person name="Cheng J.F."/>
            <person name="Tapia R."/>
            <person name="Han C."/>
            <person name="Goodwin L."/>
            <person name="Pitluck S."/>
            <person name="Liolios K."/>
            <person name="Pagani I."/>
            <person name="Ivanova N."/>
            <person name="Huntemann M."/>
            <person name="Mavromatis K."/>
            <person name="Mikhailova N."/>
            <person name="Pati A."/>
            <person name="Chen A."/>
            <person name="Palaniappan K."/>
            <person name="Land M."/>
            <person name="Hauser L."/>
            <person name="Brambilla E.M."/>
            <person name="Rohde M."/>
            <person name="Verbarg S."/>
            <person name="Goker M."/>
            <person name="Bristow J."/>
            <person name="Eisen J.A."/>
            <person name="Markowitz V."/>
            <person name="Hugenholtz P."/>
            <person name="Kyrpides N.C."/>
            <person name="Klenk H.P."/>
            <person name="Woyke T."/>
        </authorList>
    </citation>
    <scope>NUCLEOTIDE SEQUENCE [LARGE SCALE GENOMIC DNA]</scope>
    <source>
        <strain evidence="4">ATCC 27775 / DSM 1100 / LMG 10767 / O</strain>
    </source>
</reference>
<dbReference type="EMBL" id="CP002691">
    <property type="protein sequence ID" value="AEE51934.1"/>
    <property type="molecule type" value="Genomic_DNA"/>
</dbReference>
<keyword evidence="4" id="KW-1185">Reference proteome</keyword>
<feature type="domain" description="Activator of Hsp90 ATPase homologue 1/2-like C-terminal" evidence="2">
    <location>
        <begin position="25"/>
        <end position="133"/>
    </location>
</feature>
<name>F4L6X9_HALH1</name>
<dbReference type="InterPro" id="IPR023393">
    <property type="entry name" value="START-like_dom_sf"/>
</dbReference>
<dbReference type="Proteomes" id="UP000008461">
    <property type="component" value="Chromosome"/>
</dbReference>
<reference key="2">
    <citation type="submission" date="2011-04" db="EMBL/GenBank/DDBJ databases">
        <title>Complete sequence of chromosome of Haliscomenobacter hydrossis DSM 1100.</title>
        <authorList>
            <consortium name="US DOE Joint Genome Institute (JGI-PGF)"/>
            <person name="Lucas S."/>
            <person name="Han J."/>
            <person name="Lapidus A."/>
            <person name="Bruce D."/>
            <person name="Goodwin L."/>
            <person name="Pitluck S."/>
            <person name="Peters L."/>
            <person name="Kyrpides N."/>
            <person name="Mavromatis K."/>
            <person name="Ivanova N."/>
            <person name="Ovchinnikova G."/>
            <person name="Pagani I."/>
            <person name="Daligault H."/>
            <person name="Detter J.C."/>
            <person name="Han C."/>
            <person name="Land M."/>
            <person name="Hauser L."/>
            <person name="Markowitz V."/>
            <person name="Cheng J.-F."/>
            <person name="Hugenholtz P."/>
            <person name="Woyke T."/>
            <person name="Wu D."/>
            <person name="Verbarg S."/>
            <person name="Frueling A."/>
            <person name="Brambilla E."/>
            <person name="Klenk H.-P."/>
            <person name="Eisen J.A."/>
        </authorList>
    </citation>
    <scope>NUCLEOTIDE SEQUENCE</scope>
    <source>
        <strain>DSM 1100</strain>
    </source>
</reference>
<dbReference type="OrthoDB" id="287565at2"/>
<dbReference type="Gene3D" id="3.30.530.20">
    <property type="match status" value="1"/>
</dbReference>
<accession>F4L6X9</accession>
<organism evidence="3 4">
    <name type="scientific">Haliscomenobacter hydrossis (strain ATCC 27775 / DSM 1100 / LMG 10767 / O)</name>
    <dbReference type="NCBI Taxonomy" id="760192"/>
    <lineage>
        <taxon>Bacteria</taxon>
        <taxon>Pseudomonadati</taxon>
        <taxon>Bacteroidota</taxon>
        <taxon>Saprospiria</taxon>
        <taxon>Saprospirales</taxon>
        <taxon>Haliscomenobacteraceae</taxon>
        <taxon>Haliscomenobacter</taxon>
    </lineage>
</organism>
<gene>
    <name evidence="3" type="ordered locus">Halhy_4086</name>
</gene>
<dbReference type="Pfam" id="PF08327">
    <property type="entry name" value="AHSA1"/>
    <property type="match status" value="1"/>
</dbReference>
<evidence type="ECO:0000313" key="3">
    <source>
        <dbReference type="EMBL" id="AEE51934.1"/>
    </source>
</evidence>
<dbReference type="KEGG" id="hhy:Halhy_4086"/>
<dbReference type="eggNOG" id="COG3832">
    <property type="taxonomic scope" value="Bacteria"/>
</dbReference>
<dbReference type="SUPFAM" id="SSF55961">
    <property type="entry name" value="Bet v1-like"/>
    <property type="match status" value="1"/>
</dbReference>
<proteinExistence type="inferred from homology"/>
<dbReference type="AlphaFoldDB" id="F4L6X9"/>
<dbReference type="HOGENOM" id="CLU_137245_0_0_10"/>
<evidence type="ECO:0000256" key="1">
    <source>
        <dbReference type="ARBA" id="ARBA00006817"/>
    </source>
</evidence>
<evidence type="ECO:0000313" key="4">
    <source>
        <dbReference type="Proteomes" id="UP000008461"/>
    </source>
</evidence>
<protein>
    <recommendedName>
        <fullName evidence="2">Activator of Hsp90 ATPase homologue 1/2-like C-terminal domain-containing protein</fullName>
    </recommendedName>
</protein>
<dbReference type="RefSeq" id="WP_013766472.1">
    <property type="nucleotide sequence ID" value="NC_015510.1"/>
</dbReference>
<comment type="similarity">
    <text evidence="1">Belongs to the AHA1 family.</text>
</comment>
<dbReference type="STRING" id="760192.Halhy_4086"/>
<dbReference type="InterPro" id="IPR013538">
    <property type="entry name" value="ASHA1/2-like_C"/>
</dbReference>
<sequence>MPNQDYQISITVDAAAPEVFNSINNVSKWWTEDLEGSSQALNDEFTVRFGEVHVSSQKLVELVPNQKVIWLVTDSKLNFIEDKAEWTNTTVSFELTEQDGKTQIHFTHHGLIPEVECYNNCVKGWDHYIKGSLFKLLTEGKGTPGVK</sequence>
<dbReference type="CDD" id="cd07814">
    <property type="entry name" value="SRPBCC_CalC_Aha1-like"/>
    <property type="match status" value="1"/>
</dbReference>